<dbReference type="PANTHER" id="PTHR36926">
    <property type="entry name" value="COLICIN V PRODUCTION PROTEIN"/>
    <property type="match status" value="1"/>
</dbReference>
<dbReference type="AlphaFoldDB" id="A0YB07"/>
<dbReference type="EMBL" id="AAVT01000002">
    <property type="protein sequence ID" value="EAW31737.1"/>
    <property type="molecule type" value="Genomic_DNA"/>
</dbReference>
<dbReference type="InterPro" id="IPR052719">
    <property type="entry name" value="CvpA-like"/>
</dbReference>
<dbReference type="eggNOG" id="COG1286">
    <property type="taxonomic scope" value="Bacteria"/>
</dbReference>
<keyword evidence="3 5" id="KW-1133">Transmembrane helix</keyword>
<evidence type="ECO:0000313" key="6">
    <source>
        <dbReference type="EMBL" id="EAW31737.1"/>
    </source>
</evidence>
<evidence type="ECO:0000313" key="7">
    <source>
        <dbReference type="Proteomes" id="UP000004931"/>
    </source>
</evidence>
<dbReference type="Pfam" id="PF02674">
    <property type="entry name" value="Colicin_V"/>
    <property type="match status" value="1"/>
</dbReference>
<evidence type="ECO:0000256" key="1">
    <source>
        <dbReference type="ARBA" id="ARBA00004141"/>
    </source>
</evidence>
<evidence type="ECO:0000256" key="4">
    <source>
        <dbReference type="ARBA" id="ARBA00023136"/>
    </source>
</evidence>
<proteinExistence type="predicted"/>
<organism evidence="6 7">
    <name type="scientific">marine gamma proteobacterium HTCC2143</name>
    <dbReference type="NCBI Taxonomy" id="247633"/>
    <lineage>
        <taxon>Bacteria</taxon>
        <taxon>Pseudomonadati</taxon>
        <taxon>Pseudomonadota</taxon>
        <taxon>Gammaproteobacteria</taxon>
        <taxon>Cellvibrionales</taxon>
        <taxon>Spongiibacteraceae</taxon>
        <taxon>BD1-7 clade</taxon>
    </lineage>
</organism>
<name>A0YB07_9GAMM</name>
<gene>
    <name evidence="6" type="ORF">GP2143_04785</name>
</gene>
<comment type="subcellular location">
    <subcellularLocation>
        <location evidence="1">Membrane</location>
        <topology evidence="1">Multi-pass membrane protein</topology>
    </subcellularLocation>
</comment>
<keyword evidence="4 5" id="KW-0472">Membrane</keyword>
<feature type="transmembrane region" description="Helical" evidence="5">
    <location>
        <begin position="108"/>
        <end position="127"/>
    </location>
</feature>
<dbReference type="Proteomes" id="UP000004931">
    <property type="component" value="Unassembled WGS sequence"/>
</dbReference>
<evidence type="ECO:0000256" key="5">
    <source>
        <dbReference type="SAM" id="Phobius"/>
    </source>
</evidence>
<feature type="transmembrane region" description="Helical" evidence="5">
    <location>
        <begin position="29"/>
        <end position="46"/>
    </location>
</feature>
<keyword evidence="2 5" id="KW-0812">Transmembrane</keyword>
<feature type="transmembrane region" description="Helical" evidence="5">
    <location>
        <begin position="66"/>
        <end position="87"/>
    </location>
</feature>
<reference evidence="6 7" key="1">
    <citation type="journal article" date="2010" name="J. Bacteriol.">
        <title>Genome sequence of the oligotrophic marine Gammaproteobacterium HTCC2143, isolated from the Oregon Coast.</title>
        <authorList>
            <person name="Oh H.M."/>
            <person name="Kang I."/>
            <person name="Ferriera S."/>
            <person name="Giovannoni S.J."/>
            <person name="Cho J.C."/>
        </authorList>
    </citation>
    <scope>NUCLEOTIDE SEQUENCE [LARGE SCALE GENOMIC DNA]</scope>
    <source>
        <strain evidence="6 7">HTCC2143</strain>
    </source>
</reference>
<dbReference type="GO" id="GO:0009403">
    <property type="term" value="P:toxin biosynthetic process"/>
    <property type="evidence" value="ECO:0007669"/>
    <property type="project" value="InterPro"/>
</dbReference>
<evidence type="ECO:0000256" key="2">
    <source>
        <dbReference type="ARBA" id="ARBA00022692"/>
    </source>
</evidence>
<protein>
    <submittedName>
        <fullName evidence="6">Uncharacterized membrane protein</fullName>
    </submittedName>
</protein>
<feature type="transmembrane region" description="Helical" evidence="5">
    <location>
        <begin position="6"/>
        <end position="22"/>
    </location>
</feature>
<evidence type="ECO:0000256" key="3">
    <source>
        <dbReference type="ARBA" id="ARBA00022989"/>
    </source>
</evidence>
<accession>A0YB07</accession>
<dbReference type="PANTHER" id="PTHR36926:SF1">
    <property type="entry name" value="COLICIN V PRODUCTION PROTEIN"/>
    <property type="match status" value="1"/>
</dbReference>
<dbReference type="STRING" id="247633.GP2143_04785"/>
<dbReference type="InterPro" id="IPR003825">
    <property type="entry name" value="Colicin-V_CvpA"/>
</dbReference>
<sequence>MIMNWADWVIVTVIGISSLISIKRGFVNEAISLAVWGLAFFVAVAFHERLAVLLQPFIDVASLRYMVAFGVLLVATLIIGSMIKYLLGELVKVTGLSGSDRILGTAFGLSRGVIVVMAILILLPMAFPVDQDSWWQESSLIPQFLLIEQWCKDTFTLIVDFVVGII</sequence>
<keyword evidence="7" id="KW-1185">Reference proteome</keyword>
<dbReference type="GO" id="GO:0016020">
    <property type="term" value="C:membrane"/>
    <property type="evidence" value="ECO:0007669"/>
    <property type="project" value="UniProtKB-SubCell"/>
</dbReference>
<comment type="caution">
    <text evidence="6">The sequence shown here is derived from an EMBL/GenBank/DDBJ whole genome shotgun (WGS) entry which is preliminary data.</text>
</comment>